<gene>
    <name evidence="3" type="ORF">EWM59_14610</name>
</gene>
<dbReference type="Proteomes" id="UP000293162">
    <property type="component" value="Unassembled WGS sequence"/>
</dbReference>
<dbReference type="Gene3D" id="3.40.50.720">
    <property type="entry name" value="NAD(P)-binding Rossmann-like Domain"/>
    <property type="match status" value="1"/>
</dbReference>
<protein>
    <submittedName>
        <fullName evidence="3">SDR family oxidoreductase</fullName>
    </submittedName>
</protein>
<proteinExistence type="inferred from homology"/>
<dbReference type="EMBL" id="SEWF01000020">
    <property type="protein sequence ID" value="RYU94920.1"/>
    <property type="molecule type" value="Genomic_DNA"/>
</dbReference>
<evidence type="ECO:0000313" key="3">
    <source>
        <dbReference type="EMBL" id="RYU94920.1"/>
    </source>
</evidence>
<dbReference type="AlphaFoldDB" id="A0A4V1ZD49"/>
<dbReference type="NCBIfam" id="NF005559">
    <property type="entry name" value="PRK07231.1"/>
    <property type="match status" value="1"/>
</dbReference>
<evidence type="ECO:0000256" key="2">
    <source>
        <dbReference type="ARBA" id="ARBA00023002"/>
    </source>
</evidence>
<dbReference type="PROSITE" id="PS00061">
    <property type="entry name" value="ADH_SHORT"/>
    <property type="match status" value="1"/>
</dbReference>
<comment type="caution">
    <text evidence="3">The sequence shown here is derived from an EMBL/GenBank/DDBJ whole genome shotgun (WGS) entry which is preliminary data.</text>
</comment>
<accession>A0A4V1ZD49</accession>
<evidence type="ECO:0000313" key="4">
    <source>
        <dbReference type="Proteomes" id="UP000293162"/>
    </source>
</evidence>
<dbReference type="RefSeq" id="WP_130021808.1">
    <property type="nucleotide sequence ID" value="NZ_SEWF01000020.1"/>
</dbReference>
<name>A0A4V1ZD49_9BACT</name>
<dbReference type="NCBIfam" id="NF009466">
    <property type="entry name" value="PRK12826.1-2"/>
    <property type="match status" value="1"/>
</dbReference>
<dbReference type="OrthoDB" id="9788235at2"/>
<dbReference type="FunFam" id="3.40.50.720:FF:000084">
    <property type="entry name" value="Short-chain dehydrogenase reductase"/>
    <property type="match status" value="1"/>
</dbReference>
<dbReference type="PRINTS" id="PR00080">
    <property type="entry name" value="SDRFAMILY"/>
</dbReference>
<dbReference type="PANTHER" id="PTHR24321:SF8">
    <property type="entry name" value="ESTRADIOL 17-BETA-DEHYDROGENASE 8-RELATED"/>
    <property type="match status" value="1"/>
</dbReference>
<dbReference type="InterPro" id="IPR020904">
    <property type="entry name" value="Sc_DH/Rdtase_CS"/>
</dbReference>
<dbReference type="PANTHER" id="PTHR24321">
    <property type="entry name" value="DEHYDROGENASES, SHORT CHAIN"/>
    <property type="match status" value="1"/>
</dbReference>
<comment type="similarity">
    <text evidence="1">Belongs to the short-chain dehydrogenases/reductases (SDR) family.</text>
</comment>
<dbReference type="PRINTS" id="PR00081">
    <property type="entry name" value="GDHRDH"/>
</dbReference>
<dbReference type="Pfam" id="PF13561">
    <property type="entry name" value="adh_short_C2"/>
    <property type="match status" value="1"/>
</dbReference>
<evidence type="ECO:0000256" key="1">
    <source>
        <dbReference type="ARBA" id="ARBA00006484"/>
    </source>
</evidence>
<dbReference type="GO" id="GO:0016491">
    <property type="term" value="F:oxidoreductase activity"/>
    <property type="evidence" value="ECO:0007669"/>
    <property type="project" value="UniProtKB-KW"/>
</dbReference>
<dbReference type="InterPro" id="IPR036291">
    <property type="entry name" value="NAD(P)-bd_dom_sf"/>
</dbReference>
<dbReference type="SUPFAM" id="SSF51735">
    <property type="entry name" value="NAD(P)-binding Rossmann-fold domains"/>
    <property type="match status" value="1"/>
</dbReference>
<keyword evidence="4" id="KW-1185">Reference proteome</keyword>
<reference evidence="3 4" key="1">
    <citation type="submission" date="2019-02" db="EMBL/GenBank/DDBJ databases">
        <title>Bacterial novel species Emticicia sp. 17J42-9 isolated from soil.</title>
        <authorList>
            <person name="Jung H.-Y."/>
        </authorList>
    </citation>
    <scope>NUCLEOTIDE SEQUENCE [LARGE SCALE GENOMIC DNA]</scope>
    <source>
        <strain evidence="3 4">17J42-9</strain>
    </source>
</reference>
<organism evidence="3 4">
    <name type="scientific">Emticicia agri</name>
    <dbReference type="NCBI Taxonomy" id="2492393"/>
    <lineage>
        <taxon>Bacteria</taxon>
        <taxon>Pseudomonadati</taxon>
        <taxon>Bacteroidota</taxon>
        <taxon>Cytophagia</taxon>
        <taxon>Cytophagales</taxon>
        <taxon>Leadbetterellaceae</taxon>
        <taxon>Emticicia</taxon>
    </lineage>
</organism>
<keyword evidence="2" id="KW-0560">Oxidoreductase</keyword>
<sequence length="250" mass="26917">MKFKDKTVIITGGNSGIGKAAAILFAREGAKIMVADLSDAIDAELAEAVAQAGSEVSFVKVNVTKPEEIEKMIEQTLSLWGRFDILVNSAGILGPRIRTEKYPEEDFDKIIDVNVKGLWYCMKLALRYFMEQRSGTIVNIASVAGHLGMVGHIAYAASKHAVVGMTKTAAIEFAKHGIRINAVCPGFTQTPMLEGADTDAAYLEALQYATPMKRFGKPEEIASAILYLAAEEASFITGQSVIVDGGLILQ</sequence>
<dbReference type="InterPro" id="IPR002347">
    <property type="entry name" value="SDR_fam"/>
</dbReference>